<dbReference type="EMBL" id="PJQY01000211">
    <property type="protein sequence ID" value="PQQ15964.1"/>
    <property type="molecule type" value="Genomic_DNA"/>
</dbReference>
<reference evidence="1 2" key="1">
    <citation type="submission" date="2018-02" db="EMBL/GenBank/DDBJ databases">
        <title>Draft genome of wild Prunus yedoensis var. nudiflora.</title>
        <authorList>
            <person name="Baek S."/>
            <person name="Kim J.-H."/>
            <person name="Choi K."/>
            <person name="Kim G.-B."/>
            <person name="Cho A."/>
            <person name="Jang H."/>
            <person name="Shin C.-H."/>
            <person name="Yu H.-J."/>
            <person name="Mun J.-H."/>
        </authorList>
    </citation>
    <scope>NUCLEOTIDE SEQUENCE [LARGE SCALE GENOMIC DNA]</scope>
    <source>
        <strain evidence="2">cv. Jeju island</strain>
        <tissue evidence="1">Leaf</tissue>
    </source>
</reference>
<dbReference type="OrthoDB" id="1432812at2759"/>
<protein>
    <submittedName>
        <fullName evidence="1">Uncharacterized protein</fullName>
    </submittedName>
</protein>
<dbReference type="AlphaFoldDB" id="A0A314ZEP3"/>
<evidence type="ECO:0000313" key="1">
    <source>
        <dbReference type="EMBL" id="PQQ15964.1"/>
    </source>
</evidence>
<proteinExistence type="predicted"/>
<sequence>MTPTYEVDYVDLDGDTQDLEDIHVIDDISPTSTDGQTRRNHASNSFDIHPAKKSGVVKDVIVDSIARMTLSFEEYICDDTKNLDSAEVYAEVQAVPCLSENEQLKACAWLIENDKQFQLLKALLIEKNESMLMFIAPRE</sequence>
<dbReference type="Proteomes" id="UP000250321">
    <property type="component" value="Unassembled WGS sequence"/>
</dbReference>
<name>A0A314ZEP3_PRUYE</name>
<keyword evidence="2" id="KW-1185">Reference proteome</keyword>
<organism evidence="1 2">
    <name type="scientific">Prunus yedoensis var. nudiflora</name>
    <dbReference type="NCBI Taxonomy" id="2094558"/>
    <lineage>
        <taxon>Eukaryota</taxon>
        <taxon>Viridiplantae</taxon>
        <taxon>Streptophyta</taxon>
        <taxon>Embryophyta</taxon>
        <taxon>Tracheophyta</taxon>
        <taxon>Spermatophyta</taxon>
        <taxon>Magnoliopsida</taxon>
        <taxon>eudicotyledons</taxon>
        <taxon>Gunneridae</taxon>
        <taxon>Pentapetalae</taxon>
        <taxon>rosids</taxon>
        <taxon>fabids</taxon>
        <taxon>Rosales</taxon>
        <taxon>Rosaceae</taxon>
        <taxon>Amygdaloideae</taxon>
        <taxon>Amygdaleae</taxon>
        <taxon>Prunus</taxon>
    </lineage>
</organism>
<gene>
    <name evidence="1" type="ORF">Pyn_32285</name>
</gene>
<accession>A0A314ZEP3</accession>
<evidence type="ECO:0000313" key="2">
    <source>
        <dbReference type="Proteomes" id="UP000250321"/>
    </source>
</evidence>
<comment type="caution">
    <text evidence="1">The sequence shown here is derived from an EMBL/GenBank/DDBJ whole genome shotgun (WGS) entry which is preliminary data.</text>
</comment>